<reference evidence="10 11" key="1">
    <citation type="journal article" date="2016" name="Nat. Commun.">
        <title>Thousands of microbial genomes shed light on interconnected biogeochemical processes in an aquifer system.</title>
        <authorList>
            <person name="Anantharaman K."/>
            <person name="Brown C.T."/>
            <person name="Hug L.A."/>
            <person name="Sharon I."/>
            <person name="Castelle C.J."/>
            <person name="Probst A.J."/>
            <person name="Thomas B.C."/>
            <person name="Singh A."/>
            <person name="Wilkins M.J."/>
            <person name="Karaoz U."/>
            <person name="Brodie E.L."/>
            <person name="Williams K.H."/>
            <person name="Hubbard S.S."/>
            <person name="Banfield J.F."/>
        </authorList>
    </citation>
    <scope>NUCLEOTIDE SEQUENCE [LARGE SCALE GENOMIC DNA]</scope>
</reference>
<dbReference type="GO" id="GO:0004190">
    <property type="term" value="F:aspartic-type endopeptidase activity"/>
    <property type="evidence" value="ECO:0007669"/>
    <property type="project" value="InterPro"/>
</dbReference>
<feature type="domain" description="Prepilin peptidase A24 N-terminal" evidence="9">
    <location>
        <begin position="1"/>
        <end position="32"/>
    </location>
</feature>
<feature type="transmembrane region" description="Helical" evidence="7">
    <location>
        <begin position="67"/>
        <end position="85"/>
    </location>
</feature>
<feature type="transmembrane region" description="Helical" evidence="7">
    <location>
        <begin position="167"/>
        <end position="185"/>
    </location>
</feature>
<dbReference type="Pfam" id="PF01478">
    <property type="entry name" value="Peptidase_A24"/>
    <property type="match status" value="1"/>
</dbReference>
<dbReference type="EMBL" id="MFES01000006">
    <property type="protein sequence ID" value="OGE86162.1"/>
    <property type="molecule type" value="Genomic_DNA"/>
</dbReference>
<feature type="domain" description="Prepilin type IV endopeptidase peptidase" evidence="8">
    <location>
        <begin position="49"/>
        <end position="151"/>
    </location>
</feature>
<comment type="caution">
    <text evidence="10">The sequence shown here is derived from an EMBL/GenBank/DDBJ whole genome shotgun (WGS) entry which is preliminary data.</text>
</comment>
<accession>A0A1F5P8X8</accession>
<feature type="transmembrane region" description="Helical" evidence="7">
    <location>
        <begin position="42"/>
        <end position="61"/>
    </location>
</feature>
<comment type="similarity">
    <text evidence="2">Belongs to the peptidase A24 family.</text>
</comment>
<evidence type="ECO:0000256" key="1">
    <source>
        <dbReference type="ARBA" id="ARBA00004651"/>
    </source>
</evidence>
<dbReference type="InterPro" id="IPR050882">
    <property type="entry name" value="Prepilin_peptidase/N-MTase"/>
</dbReference>
<comment type="subcellular location">
    <subcellularLocation>
        <location evidence="1">Cell membrane</location>
        <topology evidence="1">Multi-pass membrane protein</topology>
    </subcellularLocation>
</comment>
<evidence type="ECO:0000256" key="4">
    <source>
        <dbReference type="ARBA" id="ARBA00022692"/>
    </source>
</evidence>
<dbReference type="InterPro" id="IPR000045">
    <property type="entry name" value="Prepilin_IV_endopep_pep"/>
</dbReference>
<proteinExistence type="inferred from homology"/>
<evidence type="ECO:0000256" key="3">
    <source>
        <dbReference type="ARBA" id="ARBA00022475"/>
    </source>
</evidence>
<dbReference type="GO" id="GO:0006465">
    <property type="term" value="P:signal peptide processing"/>
    <property type="evidence" value="ECO:0007669"/>
    <property type="project" value="TreeGrafter"/>
</dbReference>
<evidence type="ECO:0000259" key="9">
    <source>
        <dbReference type="Pfam" id="PF06750"/>
    </source>
</evidence>
<organism evidence="10 11">
    <name type="scientific">Candidatus Doudnabacteria bacterium RIFCSPHIGHO2_02_FULL_46_11</name>
    <dbReference type="NCBI Taxonomy" id="1817832"/>
    <lineage>
        <taxon>Bacteria</taxon>
        <taxon>Candidatus Doudnaibacteriota</taxon>
    </lineage>
</organism>
<evidence type="ECO:0008006" key="12">
    <source>
        <dbReference type="Google" id="ProtNLM"/>
    </source>
</evidence>
<feature type="transmembrane region" description="Helical" evidence="7">
    <location>
        <begin position="15"/>
        <end position="35"/>
    </location>
</feature>
<keyword evidence="6 7" id="KW-0472">Membrane</keyword>
<keyword evidence="4 7" id="KW-0812">Transmembrane</keyword>
<dbReference type="STRING" id="1817832.A3J48_00700"/>
<sequence>MLRARCYYCGKPISVLYPIVELATGLSFLGFAYFNSALFKDTLLLAAGLLVIALLVFIALYDFKEYLILDISILAGVILSLFLAYLDDRLLLSVISGLGLMLIFGAIFLASKGKWIGFGDVKLAVFLGVLNGSLVAVSLILASYLGTFIGLGLILAKRGTLKTQMPFGTLLAFGSIVTLVFQGQIQDFLRQILLI</sequence>
<gene>
    <name evidence="10" type="ORF">A3J48_00700</name>
</gene>
<keyword evidence="5 7" id="KW-1133">Transmembrane helix</keyword>
<evidence type="ECO:0000256" key="6">
    <source>
        <dbReference type="ARBA" id="ARBA00023136"/>
    </source>
</evidence>
<dbReference type="PANTHER" id="PTHR30487:SF0">
    <property type="entry name" value="PREPILIN LEADER PEPTIDASE_N-METHYLTRANSFERASE-RELATED"/>
    <property type="match status" value="1"/>
</dbReference>
<evidence type="ECO:0000313" key="11">
    <source>
        <dbReference type="Proteomes" id="UP000176786"/>
    </source>
</evidence>
<feature type="transmembrane region" description="Helical" evidence="7">
    <location>
        <begin position="123"/>
        <end position="155"/>
    </location>
</feature>
<evidence type="ECO:0000256" key="7">
    <source>
        <dbReference type="SAM" id="Phobius"/>
    </source>
</evidence>
<protein>
    <recommendedName>
        <fullName evidence="12">Prepilin type IV endopeptidase peptidase domain-containing protein</fullName>
    </recommendedName>
</protein>
<feature type="transmembrane region" description="Helical" evidence="7">
    <location>
        <begin position="90"/>
        <end position="111"/>
    </location>
</feature>
<dbReference type="PANTHER" id="PTHR30487">
    <property type="entry name" value="TYPE 4 PREPILIN-LIKE PROTEINS LEADER PEPTIDE-PROCESSING ENZYME"/>
    <property type="match status" value="1"/>
</dbReference>
<keyword evidence="3" id="KW-1003">Cell membrane</keyword>
<dbReference type="GO" id="GO:0005886">
    <property type="term" value="C:plasma membrane"/>
    <property type="evidence" value="ECO:0007669"/>
    <property type="project" value="UniProtKB-SubCell"/>
</dbReference>
<evidence type="ECO:0000256" key="5">
    <source>
        <dbReference type="ARBA" id="ARBA00022989"/>
    </source>
</evidence>
<evidence type="ECO:0000313" key="10">
    <source>
        <dbReference type="EMBL" id="OGE86162.1"/>
    </source>
</evidence>
<dbReference type="Gene3D" id="1.20.120.1220">
    <property type="match status" value="1"/>
</dbReference>
<evidence type="ECO:0000259" key="8">
    <source>
        <dbReference type="Pfam" id="PF01478"/>
    </source>
</evidence>
<dbReference type="Pfam" id="PF06750">
    <property type="entry name" value="A24_N_bact"/>
    <property type="match status" value="1"/>
</dbReference>
<dbReference type="InterPro" id="IPR010627">
    <property type="entry name" value="Prepilin_pept_A24_N"/>
</dbReference>
<dbReference type="Proteomes" id="UP000176786">
    <property type="component" value="Unassembled WGS sequence"/>
</dbReference>
<evidence type="ECO:0000256" key="2">
    <source>
        <dbReference type="ARBA" id="ARBA00005801"/>
    </source>
</evidence>
<dbReference type="AlphaFoldDB" id="A0A1F5P8X8"/>
<name>A0A1F5P8X8_9BACT</name>